<evidence type="ECO:0000256" key="3">
    <source>
        <dbReference type="ARBA" id="ARBA00022827"/>
    </source>
</evidence>
<reference evidence="5" key="1">
    <citation type="submission" date="2019-03" db="EMBL/GenBank/DDBJ databases">
        <authorList>
            <person name="Hao L."/>
        </authorList>
    </citation>
    <scope>NUCLEOTIDE SEQUENCE</scope>
</reference>
<dbReference type="Pfam" id="PF22780">
    <property type="entry name" value="HI0933_like_1st"/>
    <property type="match status" value="1"/>
</dbReference>
<dbReference type="PANTHER" id="PTHR42887:SF2">
    <property type="entry name" value="OS12G0638800 PROTEIN"/>
    <property type="match status" value="1"/>
</dbReference>
<dbReference type="InterPro" id="IPR055178">
    <property type="entry name" value="RsdA/BaiN/AoA(So)-like_dom"/>
</dbReference>
<name>A0A485M0X1_9ZZZZ</name>
<comment type="cofactor">
    <cofactor evidence="1">
        <name>FAD</name>
        <dbReference type="ChEBI" id="CHEBI:57692"/>
    </cofactor>
</comment>
<gene>
    <name evidence="5" type="ORF">SCFA_3050001</name>
</gene>
<dbReference type="AlphaFoldDB" id="A0A485M0X1"/>
<dbReference type="Gene3D" id="1.10.8.260">
    <property type="entry name" value="HI0933 insert domain-like"/>
    <property type="match status" value="1"/>
</dbReference>
<dbReference type="Gene3D" id="2.40.30.10">
    <property type="entry name" value="Translation factors"/>
    <property type="match status" value="1"/>
</dbReference>
<sequence>MTGEPWVKGLQGLSLKDVLAQVGDGKRSIAKRRGDLLFTHFGVSGPVILDLSSFLTREPRFPLDLKVDLLHGLTGPQVEERLQRLFAENPGKSLKNVLSASPLAPQRLVPVLLELSGVESGKQAAQVNRKERELLARVMKNLTLTVLGTRPLNEAIVTGGGIDIREINPSTLESKIMAGLYFAGEILDTDALTGGYNLQIAFSTGYLSGSSAARERSGRKNNKE</sequence>
<dbReference type="InterPro" id="IPR036188">
    <property type="entry name" value="FAD/NAD-bd_sf"/>
</dbReference>
<dbReference type="PANTHER" id="PTHR42887">
    <property type="entry name" value="OS12G0638800 PROTEIN"/>
    <property type="match status" value="1"/>
</dbReference>
<organism evidence="5">
    <name type="scientific">anaerobic digester metagenome</name>
    <dbReference type="NCBI Taxonomy" id="1263854"/>
    <lineage>
        <taxon>unclassified sequences</taxon>
        <taxon>metagenomes</taxon>
        <taxon>ecological metagenomes</taxon>
    </lineage>
</organism>
<accession>A0A485M0X1</accession>
<dbReference type="Gene3D" id="3.50.50.60">
    <property type="entry name" value="FAD/NAD(P)-binding domain"/>
    <property type="match status" value="1"/>
</dbReference>
<evidence type="ECO:0000256" key="2">
    <source>
        <dbReference type="ARBA" id="ARBA00022630"/>
    </source>
</evidence>
<proteinExistence type="predicted"/>
<keyword evidence="2" id="KW-0285">Flavoprotein</keyword>
<evidence type="ECO:0000256" key="1">
    <source>
        <dbReference type="ARBA" id="ARBA00001974"/>
    </source>
</evidence>
<keyword evidence="3" id="KW-0274">FAD</keyword>
<evidence type="ECO:0000259" key="4">
    <source>
        <dbReference type="Pfam" id="PF22780"/>
    </source>
</evidence>
<dbReference type="InterPro" id="IPR023166">
    <property type="entry name" value="BaiN-like_dom_sf"/>
</dbReference>
<dbReference type="SUPFAM" id="SSF160996">
    <property type="entry name" value="HI0933 insert domain-like"/>
    <property type="match status" value="1"/>
</dbReference>
<dbReference type="EMBL" id="CAADRN010000230">
    <property type="protein sequence ID" value="VFU15626.1"/>
    <property type="molecule type" value="Genomic_DNA"/>
</dbReference>
<protein>
    <recommendedName>
        <fullName evidence="4">RsdA/BaiN/AoA(So)-like insert domain-containing protein</fullName>
    </recommendedName>
</protein>
<dbReference type="SUPFAM" id="SSF51905">
    <property type="entry name" value="FAD/NAD(P)-binding domain"/>
    <property type="match status" value="1"/>
</dbReference>
<dbReference type="NCBIfam" id="TIGR00275">
    <property type="entry name" value="aminoacetone oxidase family FAD-binding enzyme"/>
    <property type="match status" value="1"/>
</dbReference>
<feature type="domain" description="RsdA/BaiN/AoA(So)-like insert" evidence="4">
    <location>
        <begin position="5"/>
        <end position="157"/>
    </location>
</feature>
<evidence type="ECO:0000313" key="5">
    <source>
        <dbReference type="EMBL" id="VFU15626.1"/>
    </source>
</evidence>
<dbReference type="InterPro" id="IPR004792">
    <property type="entry name" value="BaiN-like"/>
</dbReference>